<evidence type="ECO:0000256" key="4">
    <source>
        <dbReference type="ARBA" id="ARBA00022833"/>
    </source>
</evidence>
<sequence>MFFITNFIFLLFVSTSFGAIRRSFRYKWPKTGIRVNYYYNSWYLDKAIANLEENTCLRFKREYDYYGIKDDNGLEFIWTEYCYVDHVGKKINNESNKIYVSKECMYDVTKIEALMLQALGLLTEYSRRDRNNYIKINKDNINPKYERYFYLNGISNASTYKTPYDYGSILHDDSKAFSKNNQDTLEVKNEHKEFYQKMIGQRYRTGFYDYKLINEHYCSDECKDKGKKPECWWNGYQNPNKCNECLCPYPLTGSICRGILPNSSPSINNYYKIDERGRRFNLYDQIDVHIFLETDHPKKLRFTWEKMNLYNYTPCGPKSDAAEVKYKADKGLTGLCFCGYINEPYSIDSEDKLLIFIYHGSYLFNHITFFVKPIS</sequence>
<evidence type="ECO:0000256" key="7">
    <source>
        <dbReference type="PROSITE-ProRule" id="PRU01211"/>
    </source>
</evidence>
<evidence type="ECO:0000256" key="5">
    <source>
        <dbReference type="ARBA" id="ARBA00023049"/>
    </source>
</evidence>
<keyword evidence="10" id="KW-1185">Reference proteome</keyword>
<keyword evidence="4 8" id="KW-0862">Zinc</keyword>
<evidence type="ECO:0000313" key="11">
    <source>
        <dbReference type="WBParaSite" id="PTRK_0000473800.1"/>
    </source>
</evidence>
<dbReference type="PRINTS" id="PR00480">
    <property type="entry name" value="ASTACIN"/>
</dbReference>
<keyword evidence="5 8" id="KW-0482">Metalloprotease</keyword>
<feature type="disulfide bond" evidence="7">
    <location>
        <begin position="82"/>
        <end position="104"/>
    </location>
</feature>
<evidence type="ECO:0000256" key="8">
    <source>
        <dbReference type="RuleBase" id="RU361183"/>
    </source>
</evidence>
<dbReference type="AlphaFoldDB" id="A0A0N4ZB25"/>
<evidence type="ECO:0000259" key="9">
    <source>
        <dbReference type="PROSITE" id="PS51864"/>
    </source>
</evidence>
<evidence type="ECO:0000256" key="2">
    <source>
        <dbReference type="ARBA" id="ARBA00022723"/>
    </source>
</evidence>
<dbReference type="GO" id="GO:0004222">
    <property type="term" value="F:metalloendopeptidase activity"/>
    <property type="evidence" value="ECO:0007669"/>
    <property type="project" value="UniProtKB-UniRule"/>
</dbReference>
<dbReference type="Proteomes" id="UP000038045">
    <property type="component" value="Unplaced"/>
</dbReference>
<comment type="cofactor">
    <cofactor evidence="8">
        <name>Zn(2+)</name>
        <dbReference type="ChEBI" id="CHEBI:29105"/>
    </cofactor>
    <text evidence="8">Binds 1 zinc ion per subunit.</text>
</comment>
<feature type="signal peptide" evidence="8">
    <location>
        <begin position="1"/>
        <end position="18"/>
    </location>
</feature>
<dbReference type="InterPro" id="IPR024079">
    <property type="entry name" value="MetalloPept_cat_dom_sf"/>
</dbReference>
<dbReference type="PROSITE" id="PS51864">
    <property type="entry name" value="ASTACIN"/>
    <property type="match status" value="1"/>
</dbReference>
<dbReference type="Pfam" id="PF01400">
    <property type="entry name" value="Astacin"/>
    <property type="match status" value="1"/>
</dbReference>
<dbReference type="EC" id="3.4.24.-" evidence="8"/>
<dbReference type="GO" id="GO:0006508">
    <property type="term" value="P:proteolysis"/>
    <property type="evidence" value="ECO:0007669"/>
    <property type="project" value="UniProtKB-KW"/>
</dbReference>
<keyword evidence="6 7" id="KW-1015">Disulfide bond</keyword>
<dbReference type="PANTHER" id="PTHR10127:SF780">
    <property type="entry name" value="METALLOENDOPEPTIDASE"/>
    <property type="match status" value="1"/>
</dbReference>
<dbReference type="InterPro" id="IPR001506">
    <property type="entry name" value="Peptidase_M12A"/>
</dbReference>
<dbReference type="InterPro" id="IPR006026">
    <property type="entry name" value="Peptidase_Metallo"/>
</dbReference>
<evidence type="ECO:0000256" key="1">
    <source>
        <dbReference type="ARBA" id="ARBA00022670"/>
    </source>
</evidence>
<evidence type="ECO:0000256" key="3">
    <source>
        <dbReference type="ARBA" id="ARBA00022801"/>
    </source>
</evidence>
<organism evidence="10 11">
    <name type="scientific">Parastrongyloides trichosuri</name>
    <name type="common">Possum-specific nematode worm</name>
    <dbReference type="NCBI Taxonomy" id="131310"/>
    <lineage>
        <taxon>Eukaryota</taxon>
        <taxon>Metazoa</taxon>
        <taxon>Ecdysozoa</taxon>
        <taxon>Nematoda</taxon>
        <taxon>Chromadorea</taxon>
        <taxon>Rhabditida</taxon>
        <taxon>Tylenchina</taxon>
        <taxon>Panagrolaimomorpha</taxon>
        <taxon>Strongyloidoidea</taxon>
        <taxon>Strongyloididae</taxon>
        <taxon>Parastrongyloides</taxon>
    </lineage>
</organism>
<keyword evidence="2 8" id="KW-0479">Metal-binding</keyword>
<feature type="chain" id="PRO_5005733366" description="Metalloendopeptidase" evidence="8">
    <location>
        <begin position="19"/>
        <end position="375"/>
    </location>
</feature>
<evidence type="ECO:0000256" key="6">
    <source>
        <dbReference type="ARBA" id="ARBA00023157"/>
    </source>
</evidence>
<dbReference type="PANTHER" id="PTHR10127">
    <property type="entry name" value="DISCOIDIN, CUB, EGF, LAMININ , AND ZINC METALLOPROTEASE DOMAIN CONTAINING"/>
    <property type="match status" value="1"/>
</dbReference>
<name>A0A0N4ZB25_PARTI</name>
<keyword evidence="1 8" id="KW-0645">Protease</keyword>
<reference evidence="11" key="1">
    <citation type="submission" date="2017-02" db="UniProtKB">
        <authorList>
            <consortium name="WormBaseParasite"/>
        </authorList>
    </citation>
    <scope>IDENTIFICATION</scope>
</reference>
<keyword evidence="8" id="KW-0732">Signal</keyword>
<dbReference type="WBParaSite" id="PTRK_0000473800.1">
    <property type="protein sequence ID" value="PTRK_0000473800.1"/>
    <property type="gene ID" value="PTRK_0000473800"/>
</dbReference>
<dbReference type="STRING" id="131310.A0A0N4ZB25"/>
<protein>
    <recommendedName>
        <fullName evidence="8">Metalloendopeptidase</fullName>
        <ecNumber evidence="8">3.4.24.-</ecNumber>
    </recommendedName>
</protein>
<dbReference type="GO" id="GO:0008270">
    <property type="term" value="F:zinc ion binding"/>
    <property type="evidence" value="ECO:0007669"/>
    <property type="project" value="InterPro"/>
</dbReference>
<dbReference type="SMART" id="SM00235">
    <property type="entry name" value="ZnMc"/>
    <property type="match status" value="1"/>
</dbReference>
<evidence type="ECO:0000313" key="10">
    <source>
        <dbReference type="Proteomes" id="UP000038045"/>
    </source>
</evidence>
<dbReference type="SUPFAM" id="SSF55486">
    <property type="entry name" value="Metalloproteases ('zincins'), catalytic domain"/>
    <property type="match status" value="1"/>
</dbReference>
<comment type="caution">
    <text evidence="7">Lacks conserved residue(s) required for the propagation of feature annotation.</text>
</comment>
<dbReference type="Gene3D" id="3.40.390.10">
    <property type="entry name" value="Collagenase (Catalytic Domain)"/>
    <property type="match status" value="1"/>
</dbReference>
<feature type="domain" description="Peptidase M12A" evidence="9">
    <location>
        <begin position="18"/>
        <end position="219"/>
    </location>
</feature>
<keyword evidence="3 8" id="KW-0378">Hydrolase</keyword>
<accession>A0A0N4ZB25</accession>
<proteinExistence type="predicted"/>